<reference evidence="1 2" key="1">
    <citation type="journal article" date="2012" name="Science">
        <title>The Paleozoic origin of enzymatic lignin decomposition reconstructed from 31 fungal genomes.</title>
        <authorList>
            <person name="Floudas D."/>
            <person name="Binder M."/>
            <person name="Riley R."/>
            <person name="Barry K."/>
            <person name="Blanchette R.A."/>
            <person name="Henrissat B."/>
            <person name="Martinez A.T."/>
            <person name="Otillar R."/>
            <person name="Spatafora J.W."/>
            <person name="Yadav J.S."/>
            <person name="Aerts A."/>
            <person name="Benoit I."/>
            <person name="Boyd A."/>
            <person name="Carlson A."/>
            <person name="Copeland A."/>
            <person name="Coutinho P.M."/>
            <person name="de Vries R.P."/>
            <person name="Ferreira P."/>
            <person name="Findley K."/>
            <person name="Foster B."/>
            <person name="Gaskell J."/>
            <person name="Glotzer D."/>
            <person name="Gorecki P."/>
            <person name="Heitman J."/>
            <person name="Hesse C."/>
            <person name="Hori C."/>
            <person name="Igarashi K."/>
            <person name="Jurgens J.A."/>
            <person name="Kallen N."/>
            <person name="Kersten P."/>
            <person name="Kohler A."/>
            <person name="Kuees U."/>
            <person name="Kumar T.K.A."/>
            <person name="Kuo A."/>
            <person name="LaButti K."/>
            <person name="Larrondo L.F."/>
            <person name="Lindquist E."/>
            <person name="Ling A."/>
            <person name="Lombard V."/>
            <person name="Lucas S."/>
            <person name="Lundell T."/>
            <person name="Martin R."/>
            <person name="McLaughlin D.J."/>
            <person name="Morgenstern I."/>
            <person name="Morin E."/>
            <person name="Murat C."/>
            <person name="Nagy L.G."/>
            <person name="Nolan M."/>
            <person name="Ohm R.A."/>
            <person name="Patyshakuliyeva A."/>
            <person name="Rokas A."/>
            <person name="Ruiz-Duenas F.J."/>
            <person name="Sabat G."/>
            <person name="Salamov A."/>
            <person name="Samejima M."/>
            <person name="Schmutz J."/>
            <person name="Slot J.C."/>
            <person name="St John F."/>
            <person name="Stenlid J."/>
            <person name="Sun H."/>
            <person name="Sun S."/>
            <person name="Syed K."/>
            <person name="Tsang A."/>
            <person name="Wiebenga A."/>
            <person name="Young D."/>
            <person name="Pisabarro A."/>
            <person name="Eastwood D.C."/>
            <person name="Martin F."/>
            <person name="Cullen D."/>
            <person name="Grigoriev I.V."/>
            <person name="Hibbett D.S."/>
        </authorList>
    </citation>
    <scope>NUCLEOTIDE SEQUENCE</scope>
    <source>
        <strain evidence="2">FP-58527</strain>
    </source>
</reference>
<dbReference type="HOGENOM" id="CLU_021164_3_1_1"/>
<dbReference type="Gene3D" id="3.80.10.10">
    <property type="entry name" value="Ribonuclease Inhibitor"/>
    <property type="match status" value="1"/>
</dbReference>
<dbReference type="InterPro" id="IPR032675">
    <property type="entry name" value="LRR_dom_sf"/>
</dbReference>
<protein>
    <recommendedName>
        <fullName evidence="3">F-box domain-containing protein</fullName>
    </recommendedName>
</protein>
<evidence type="ECO:0000313" key="2">
    <source>
        <dbReference type="Proteomes" id="UP000015241"/>
    </source>
</evidence>
<dbReference type="Proteomes" id="UP000015241">
    <property type="component" value="Unassembled WGS sequence"/>
</dbReference>
<name>S8E3C1_FOMSC</name>
<evidence type="ECO:0000313" key="1">
    <source>
        <dbReference type="EMBL" id="EPS99262.1"/>
    </source>
</evidence>
<sequence>MSSNTLQAPGGLLALPRELLDCIFQNFHPVGSVDLSDSFNLRGVRMSYCCSRAIVADRATLARCARVCRTLHIPAVATLWREQVMDNVCTAVLSEWRYGSPKWPAGDSWGSDLESGDDDEMNHDAAVGDAAGHYDYRYTYDYIPGPIPAEDWQRFQHYAPYIRVLRYSNAKTIEPLVFTYLQQRAGDKPVFPNLQELIWMRGTPEMTLMTSPSLKVLCIPYDDGHSNDNGRQHDEFGFRSRRHALKTMLPSTLARTPALEVLKLPLMGHESFWAPLSQAFRDRQPLCPHLHTVHITESPRVLTKAALKALSKVKKLAELRIDIVGKNHPLLKNWNVSSITRNFASLERLRLKGSTAGVAALVCAIVAPRLEDLELVAGSRLDDRMPNAIEILGAALSTAFDKLRERNATTIRRLSLTIHGFDAPVLPRRRAPDLDVMVPAVTRPLSGLRRLEELVLVHSRDNARMCPSSVVATWPSLRMLSLPEFVLTPDALQDVARTCAALEALSTKCLSPDFMEQLAPLATVRGDAIPALRGLHVYDALPQMCAADARKIASFLDSLLPQLQAETCSVLFDATHTYQGVHEGGWHDVVRELQSLQSAARGRAHSEKV</sequence>
<dbReference type="EMBL" id="KE504158">
    <property type="protein sequence ID" value="EPS99262.1"/>
    <property type="molecule type" value="Genomic_DNA"/>
</dbReference>
<keyword evidence="2" id="KW-1185">Reference proteome</keyword>
<dbReference type="OrthoDB" id="2751365at2759"/>
<gene>
    <name evidence="1" type="ORF">FOMPIDRAFT_1050772</name>
</gene>
<dbReference type="AlphaFoldDB" id="S8E3C1"/>
<accession>S8E3C1</accession>
<organism evidence="1 2">
    <name type="scientific">Fomitopsis schrenkii</name>
    <name type="common">Brown rot fungus</name>
    <dbReference type="NCBI Taxonomy" id="2126942"/>
    <lineage>
        <taxon>Eukaryota</taxon>
        <taxon>Fungi</taxon>
        <taxon>Dikarya</taxon>
        <taxon>Basidiomycota</taxon>
        <taxon>Agaricomycotina</taxon>
        <taxon>Agaricomycetes</taxon>
        <taxon>Polyporales</taxon>
        <taxon>Fomitopsis</taxon>
    </lineage>
</organism>
<dbReference type="SUPFAM" id="SSF52047">
    <property type="entry name" value="RNI-like"/>
    <property type="match status" value="1"/>
</dbReference>
<proteinExistence type="predicted"/>
<dbReference type="InParanoid" id="S8E3C1"/>
<evidence type="ECO:0008006" key="3">
    <source>
        <dbReference type="Google" id="ProtNLM"/>
    </source>
</evidence>